<proteinExistence type="predicted"/>
<dbReference type="Gramene" id="Bo5g030600.1">
    <property type="protein sequence ID" value="Bo5g030600.1"/>
    <property type="gene ID" value="Bo5g030600"/>
</dbReference>
<organism evidence="1 2">
    <name type="scientific">Brassica oleracea var. oleracea</name>
    <dbReference type="NCBI Taxonomy" id="109376"/>
    <lineage>
        <taxon>Eukaryota</taxon>
        <taxon>Viridiplantae</taxon>
        <taxon>Streptophyta</taxon>
        <taxon>Embryophyta</taxon>
        <taxon>Tracheophyta</taxon>
        <taxon>Spermatophyta</taxon>
        <taxon>Magnoliopsida</taxon>
        <taxon>eudicotyledons</taxon>
        <taxon>Gunneridae</taxon>
        <taxon>Pentapetalae</taxon>
        <taxon>rosids</taxon>
        <taxon>malvids</taxon>
        <taxon>Brassicales</taxon>
        <taxon>Brassicaceae</taxon>
        <taxon>Brassiceae</taxon>
        <taxon>Brassica</taxon>
    </lineage>
</organism>
<dbReference type="EnsemblPlants" id="Bo5g030600.1">
    <property type="protein sequence ID" value="Bo5g030600.1"/>
    <property type="gene ID" value="Bo5g030600"/>
</dbReference>
<dbReference type="Proteomes" id="UP000032141">
    <property type="component" value="Chromosome C5"/>
</dbReference>
<evidence type="ECO:0000313" key="1">
    <source>
        <dbReference type="EnsemblPlants" id="Bo5g030600.1"/>
    </source>
</evidence>
<reference evidence="1" key="2">
    <citation type="submission" date="2015-03" db="UniProtKB">
        <authorList>
            <consortium name="EnsemblPlants"/>
        </authorList>
    </citation>
    <scope>IDENTIFICATION</scope>
</reference>
<evidence type="ECO:0000313" key="2">
    <source>
        <dbReference type="Proteomes" id="UP000032141"/>
    </source>
</evidence>
<accession>A0A0D3CBV1</accession>
<name>A0A0D3CBV1_BRAOL</name>
<protein>
    <submittedName>
        <fullName evidence="1">Uncharacterized protein</fullName>
    </submittedName>
</protein>
<reference evidence="1 2" key="1">
    <citation type="journal article" date="2014" name="Genome Biol.">
        <title>Transcriptome and methylome profiling reveals relics of genome dominance in the mesopolyploid Brassica oleracea.</title>
        <authorList>
            <person name="Parkin I.A."/>
            <person name="Koh C."/>
            <person name="Tang H."/>
            <person name="Robinson S.J."/>
            <person name="Kagale S."/>
            <person name="Clarke W.E."/>
            <person name="Town C.D."/>
            <person name="Nixon J."/>
            <person name="Krishnakumar V."/>
            <person name="Bidwell S.L."/>
            <person name="Denoeud F."/>
            <person name="Belcram H."/>
            <person name="Links M.G."/>
            <person name="Just J."/>
            <person name="Clarke C."/>
            <person name="Bender T."/>
            <person name="Huebert T."/>
            <person name="Mason A.S."/>
            <person name="Pires J.C."/>
            <person name="Barker G."/>
            <person name="Moore J."/>
            <person name="Walley P.G."/>
            <person name="Manoli S."/>
            <person name="Batley J."/>
            <person name="Edwards D."/>
            <person name="Nelson M.N."/>
            <person name="Wang X."/>
            <person name="Paterson A.H."/>
            <person name="King G."/>
            <person name="Bancroft I."/>
            <person name="Chalhoub B."/>
            <person name="Sharpe A.G."/>
        </authorList>
    </citation>
    <scope>NUCLEOTIDE SEQUENCE</scope>
    <source>
        <strain evidence="1 2">cv. TO1000</strain>
    </source>
</reference>
<dbReference type="HOGENOM" id="CLU_2925804_0_0_1"/>
<keyword evidence="2" id="KW-1185">Reference proteome</keyword>
<dbReference type="AlphaFoldDB" id="A0A0D3CBV1"/>
<sequence>MRNCWLQKAIYLPNGWNNNGIWPWPFRTWSIPCDNREDGSSHAGKWNWVVPRCRVFIYSSS</sequence>